<dbReference type="SUPFAM" id="SSF51206">
    <property type="entry name" value="cAMP-binding domain-like"/>
    <property type="match status" value="1"/>
</dbReference>
<dbReference type="Pfam" id="PF00027">
    <property type="entry name" value="cNMP_binding"/>
    <property type="match status" value="1"/>
</dbReference>
<reference evidence="6" key="1">
    <citation type="submission" date="2013-03" db="EMBL/GenBank/DDBJ databases">
        <title>Genome Sequence of the Profundibacterium mesophilum strain KAUST100406-0324T from Red Sea, a novel genus in the family Rhodobacteraceae.</title>
        <authorList>
            <person name="Essack M."/>
            <person name="Alam I."/>
            <person name="Lafi F."/>
            <person name="Alawi W."/>
            <person name="Kamanu F."/>
            <person name="Al-Suwailem A."/>
            <person name="Lee O.O."/>
            <person name="Xu Y."/>
            <person name="Bajic V."/>
            <person name="Qian P.-Y."/>
            <person name="Archer J."/>
        </authorList>
    </citation>
    <scope>NUCLEOTIDE SEQUENCE</scope>
    <source>
        <strain evidence="6">KAUST100406-0324</strain>
    </source>
</reference>
<evidence type="ECO:0000313" key="7">
    <source>
        <dbReference type="Proteomes" id="UP000698242"/>
    </source>
</evidence>
<dbReference type="InterPro" id="IPR036390">
    <property type="entry name" value="WH_DNA-bd_sf"/>
</dbReference>
<evidence type="ECO:0000259" key="5">
    <source>
        <dbReference type="PROSITE" id="PS51063"/>
    </source>
</evidence>
<protein>
    <submittedName>
        <fullName evidence="6">Nitrogen fixation regulatory protein</fullName>
    </submittedName>
</protein>
<dbReference type="GO" id="GO:0006355">
    <property type="term" value="P:regulation of DNA-templated transcription"/>
    <property type="evidence" value="ECO:0007669"/>
    <property type="project" value="InterPro"/>
</dbReference>
<accession>A0A921NX42</accession>
<dbReference type="SMART" id="SM00419">
    <property type="entry name" value="HTH_CRP"/>
    <property type="match status" value="1"/>
</dbReference>
<sequence>MVVPCSRCPLRQLPLFRKMTSDEVSFMEKFKAGEMTVEAGTQILTEGSGSSQLYTVLSGMGMRTKQLSNGRRQVISFVFPGDLIGLQASLMSEMEHSVDAASRMRLCVFNRSELYQVFKSHPDRAFDLTWLVSSEEHFLGEALTTVGQRSAIERISWAFVKIHQRAAAIDLLEENGLPFPYRQQDLADALGLSLVHTNKTLAKLRERQLVFWSEGTLRVTKLEELARIAGMEIGPLRQRPLM</sequence>
<keyword evidence="1" id="KW-0805">Transcription regulation</keyword>
<gene>
    <name evidence="6" type="primary">fixK</name>
    <name evidence="6" type="ORF">PMES_00330</name>
</gene>
<dbReference type="Gene3D" id="1.10.10.10">
    <property type="entry name" value="Winged helix-like DNA-binding domain superfamily/Winged helix DNA-binding domain"/>
    <property type="match status" value="1"/>
</dbReference>
<evidence type="ECO:0000259" key="4">
    <source>
        <dbReference type="PROSITE" id="PS50042"/>
    </source>
</evidence>
<dbReference type="Pfam" id="PF13545">
    <property type="entry name" value="HTH_Crp_2"/>
    <property type="match status" value="1"/>
</dbReference>
<dbReference type="EMBL" id="APKE01000005">
    <property type="protein sequence ID" value="KAF0677283.1"/>
    <property type="molecule type" value="Genomic_DNA"/>
</dbReference>
<dbReference type="SUPFAM" id="SSF46785">
    <property type="entry name" value="Winged helix' DNA-binding domain"/>
    <property type="match status" value="1"/>
</dbReference>
<dbReference type="GO" id="GO:0003677">
    <property type="term" value="F:DNA binding"/>
    <property type="evidence" value="ECO:0007669"/>
    <property type="project" value="UniProtKB-KW"/>
</dbReference>
<evidence type="ECO:0000256" key="1">
    <source>
        <dbReference type="ARBA" id="ARBA00023015"/>
    </source>
</evidence>
<dbReference type="InterPro" id="IPR014710">
    <property type="entry name" value="RmlC-like_jellyroll"/>
</dbReference>
<keyword evidence="3" id="KW-0804">Transcription</keyword>
<evidence type="ECO:0000256" key="2">
    <source>
        <dbReference type="ARBA" id="ARBA00023125"/>
    </source>
</evidence>
<name>A0A921NX42_9RHOB</name>
<feature type="domain" description="HTH crp-type" evidence="5">
    <location>
        <begin position="149"/>
        <end position="223"/>
    </location>
</feature>
<keyword evidence="2" id="KW-0238">DNA-binding</keyword>
<dbReference type="InterPro" id="IPR000595">
    <property type="entry name" value="cNMP-bd_dom"/>
</dbReference>
<evidence type="ECO:0000313" key="6">
    <source>
        <dbReference type="EMBL" id="KAF0677283.1"/>
    </source>
</evidence>
<comment type="caution">
    <text evidence="6">The sequence shown here is derived from an EMBL/GenBank/DDBJ whole genome shotgun (WGS) entry which is preliminary data.</text>
</comment>
<feature type="domain" description="Cyclic nucleotide-binding" evidence="4">
    <location>
        <begin position="15"/>
        <end position="102"/>
    </location>
</feature>
<dbReference type="InterPro" id="IPR012318">
    <property type="entry name" value="HTH_CRP"/>
</dbReference>
<dbReference type="InterPro" id="IPR018490">
    <property type="entry name" value="cNMP-bd_dom_sf"/>
</dbReference>
<keyword evidence="7" id="KW-1185">Reference proteome</keyword>
<proteinExistence type="predicted"/>
<dbReference type="Gene3D" id="2.60.120.10">
    <property type="entry name" value="Jelly Rolls"/>
    <property type="match status" value="1"/>
</dbReference>
<dbReference type="PROSITE" id="PS50042">
    <property type="entry name" value="CNMP_BINDING_3"/>
    <property type="match status" value="1"/>
</dbReference>
<dbReference type="OrthoDB" id="7584044at2"/>
<dbReference type="Proteomes" id="UP000698242">
    <property type="component" value="Unassembled WGS sequence"/>
</dbReference>
<organism evidence="6 7">
    <name type="scientific">Profundibacterium mesophilum KAUST100406-0324</name>
    <dbReference type="NCBI Taxonomy" id="1037889"/>
    <lineage>
        <taxon>Bacteria</taxon>
        <taxon>Pseudomonadati</taxon>
        <taxon>Pseudomonadota</taxon>
        <taxon>Alphaproteobacteria</taxon>
        <taxon>Rhodobacterales</taxon>
        <taxon>Roseobacteraceae</taxon>
        <taxon>Profundibacterium</taxon>
    </lineage>
</organism>
<evidence type="ECO:0000256" key="3">
    <source>
        <dbReference type="ARBA" id="ARBA00023163"/>
    </source>
</evidence>
<dbReference type="AlphaFoldDB" id="A0A921NX42"/>
<dbReference type="InterPro" id="IPR036388">
    <property type="entry name" value="WH-like_DNA-bd_sf"/>
</dbReference>
<dbReference type="CDD" id="cd00038">
    <property type="entry name" value="CAP_ED"/>
    <property type="match status" value="1"/>
</dbReference>
<dbReference type="PROSITE" id="PS51063">
    <property type="entry name" value="HTH_CRP_2"/>
    <property type="match status" value="1"/>
</dbReference>